<dbReference type="Gene3D" id="3.80.10.10">
    <property type="entry name" value="Ribonuclease Inhibitor"/>
    <property type="match status" value="1"/>
</dbReference>
<dbReference type="InterPro" id="IPR036047">
    <property type="entry name" value="F-box-like_dom_sf"/>
</dbReference>
<keyword evidence="1" id="KW-1185">Reference proteome</keyword>
<evidence type="ECO:0000313" key="2">
    <source>
        <dbReference type="RefSeq" id="XP_029647865.1"/>
    </source>
</evidence>
<dbReference type="InterPro" id="IPR001810">
    <property type="entry name" value="F-box_dom"/>
</dbReference>
<evidence type="ECO:0000313" key="1">
    <source>
        <dbReference type="Proteomes" id="UP000515154"/>
    </source>
</evidence>
<dbReference type="AlphaFoldDB" id="A0A6P7TC19"/>
<dbReference type="PANTHER" id="PTHR20872:SF1">
    <property type="entry name" value="F-BOX DOMAIN-CONTAINING PROTEIN"/>
    <property type="match status" value="1"/>
</dbReference>
<dbReference type="SMART" id="SM00256">
    <property type="entry name" value="FBOX"/>
    <property type="match status" value="1"/>
</dbReference>
<proteinExistence type="predicted"/>
<dbReference type="Pfam" id="PF12937">
    <property type="entry name" value="F-box-like"/>
    <property type="match status" value="1"/>
</dbReference>
<dbReference type="Proteomes" id="UP000515154">
    <property type="component" value="Linkage group LG18"/>
</dbReference>
<dbReference type="FunFam" id="3.80.10.10:FF:000260">
    <property type="entry name" value="F-box/LRR-repeat protein 8"/>
    <property type="match status" value="1"/>
</dbReference>
<dbReference type="RefSeq" id="XP_029647865.1">
    <property type="nucleotide sequence ID" value="XM_029792005.2"/>
</dbReference>
<dbReference type="InterPro" id="IPR032675">
    <property type="entry name" value="LRR_dom_sf"/>
</dbReference>
<protein>
    <submittedName>
        <fullName evidence="2">F-box/LRR-repeat protein 8</fullName>
    </submittedName>
</protein>
<accession>A0A6P7TC19</accession>
<dbReference type="PANTHER" id="PTHR20872">
    <property type="match status" value="1"/>
</dbReference>
<name>A0A6P7TC19_9MOLL</name>
<dbReference type="SUPFAM" id="SSF52047">
    <property type="entry name" value="RNI-like"/>
    <property type="match status" value="1"/>
</dbReference>
<sequence length="389" mass="45508">MDWSSLPEHIVIQIMSKLLQLNDRYHASLTCKAWNNCFHSSCLWHTVVFKFLSERNQSLLGSLNKYGHFFKHLTVVLDQSEEYNRQNSIKLLKYLSLLPNRRLTTLTIIFTSKNPLFYAGTEFVQALRELFDTSSLKDAEESPAQLTQVSLEHLDVAYDDTVFDYLSENNPKLQMLNIQNHVLVCKVTCDCMLRLVQRCHYLQELHLFYSCLSDNVLFAFAESNRPPTMKRMSLKCRIEDKYHSDLSPEAWSAFRQAHPQLEVKLVFDHTCPKDRVMEIMQPEIPVAHLHLDTFTMLNDEVIQTAKYYSDTLQSLVLRTVSSNSLNESLIYMATHCKKIGKLYVYCVLEPWVIERLFELCPKLKETGNYILKDKKEPEPWVVGIEDDYW</sequence>
<reference evidence="2" key="1">
    <citation type="submission" date="2025-08" db="UniProtKB">
        <authorList>
            <consortium name="RefSeq"/>
        </authorList>
    </citation>
    <scope>IDENTIFICATION</scope>
</reference>
<dbReference type="SUPFAM" id="SSF81383">
    <property type="entry name" value="F-box domain"/>
    <property type="match status" value="1"/>
</dbReference>
<gene>
    <name evidence="2" type="primary">LOC115221780</name>
</gene>
<organism evidence="1 2">
    <name type="scientific">Octopus sinensis</name>
    <name type="common">East Asian common octopus</name>
    <dbReference type="NCBI Taxonomy" id="2607531"/>
    <lineage>
        <taxon>Eukaryota</taxon>
        <taxon>Metazoa</taxon>
        <taxon>Spiralia</taxon>
        <taxon>Lophotrochozoa</taxon>
        <taxon>Mollusca</taxon>
        <taxon>Cephalopoda</taxon>
        <taxon>Coleoidea</taxon>
        <taxon>Octopodiformes</taxon>
        <taxon>Octopoda</taxon>
        <taxon>Incirrata</taxon>
        <taxon>Octopodidae</taxon>
        <taxon>Octopus</taxon>
    </lineage>
</organism>
<dbReference type="KEGG" id="osn:115221780"/>